<keyword evidence="1" id="KW-0812">Transmembrane</keyword>
<name>A0A2I1M566_9FIRM</name>
<evidence type="ECO:0000313" key="5">
    <source>
        <dbReference type="Proteomes" id="UP000255124"/>
    </source>
</evidence>
<reference evidence="3 5" key="2">
    <citation type="submission" date="2018-06" db="EMBL/GenBank/DDBJ databases">
        <authorList>
            <consortium name="Pathogen Informatics"/>
            <person name="Doyle S."/>
        </authorList>
    </citation>
    <scope>NUCLEOTIDE SEQUENCE [LARGE SCALE GENOMIC DNA]</scope>
    <source>
        <strain evidence="3 5">NCTC9810</strain>
    </source>
</reference>
<sequence length="172" mass="19185">MNTKKLTRLASLCAICVVTRINFSIIPNVQILSDIILILAIDARLDESLIVNAITMTVTSFFLGFGYWVLFQVLDFGLLGIINYFLFNKLGLVKNDISKSLAVGISGFLYGLIITLMEVFLVSGNKFSFLGLYAGSIPFDINHMIGNIAIYLLLIRKLEKYITGEKSFKNID</sequence>
<feature type="transmembrane region" description="Helical" evidence="1">
    <location>
        <begin position="61"/>
        <end position="87"/>
    </location>
</feature>
<evidence type="ECO:0000256" key="1">
    <source>
        <dbReference type="SAM" id="Phobius"/>
    </source>
</evidence>
<dbReference type="EMBL" id="UFTA01000002">
    <property type="protein sequence ID" value="SUU93337.1"/>
    <property type="molecule type" value="Genomic_DNA"/>
</dbReference>
<evidence type="ECO:0000313" key="4">
    <source>
        <dbReference type="Proteomes" id="UP000234335"/>
    </source>
</evidence>
<gene>
    <name evidence="2" type="ORF">CYJ34_08320</name>
    <name evidence="3" type="ORF">NCTC9810_01693</name>
</gene>
<feature type="transmembrane region" description="Helical" evidence="1">
    <location>
        <begin position="12"/>
        <end position="41"/>
    </location>
</feature>
<keyword evidence="1" id="KW-0472">Membrane</keyword>
<proteinExistence type="predicted"/>
<organism evidence="2 4">
    <name type="scientific">Anaerococcus octavius</name>
    <dbReference type="NCBI Taxonomy" id="54007"/>
    <lineage>
        <taxon>Bacteria</taxon>
        <taxon>Bacillati</taxon>
        <taxon>Bacillota</taxon>
        <taxon>Tissierellia</taxon>
        <taxon>Tissierellales</taxon>
        <taxon>Peptoniphilaceae</taxon>
        <taxon>Anaerococcus</taxon>
    </lineage>
</organism>
<dbReference type="Proteomes" id="UP000255124">
    <property type="component" value="Unassembled WGS sequence"/>
</dbReference>
<feature type="transmembrane region" description="Helical" evidence="1">
    <location>
        <begin position="99"/>
        <end position="121"/>
    </location>
</feature>
<feature type="transmembrane region" description="Helical" evidence="1">
    <location>
        <begin position="127"/>
        <end position="154"/>
    </location>
</feature>
<dbReference type="Proteomes" id="UP000234335">
    <property type="component" value="Unassembled WGS sequence"/>
</dbReference>
<dbReference type="AlphaFoldDB" id="A0A2I1M566"/>
<keyword evidence="1" id="KW-1133">Transmembrane helix</keyword>
<dbReference type="EMBL" id="PKGS01000007">
    <property type="protein sequence ID" value="PKZ15280.1"/>
    <property type="molecule type" value="Genomic_DNA"/>
</dbReference>
<dbReference type="Gene3D" id="1.10.1760.20">
    <property type="match status" value="1"/>
</dbReference>
<dbReference type="OrthoDB" id="5198189at2"/>
<evidence type="ECO:0000313" key="2">
    <source>
        <dbReference type="EMBL" id="PKZ15280.1"/>
    </source>
</evidence>
<accession>A0A2I1M566</accession>
<protein>
    <submittedName>
        <fullName evidence="3">Protein of uncharacterized function (DUF1393)</fullName>
    </submittedName>
</protein>
<evidence type="ECO:0000313" key="3">
    <source>
        <dbReference type="EMBL" id="SUU93337.1"/>
    </source>
</evidence>
<keyword evidence="4" id="KW-1185">Reference proteome</keyword>
<dbReference type="RefSeq" id="WP_101540813.1">
    <property type="nucleotide sequence ID" value="NZ_CALTZC010000034.1"/>
</dbReference>
<reference evidence="2 4" key="1">
    <citation type="submission" date="2017-12" db="EMBL/GenBank/DDBJ databases">
        <title>Phylogenetic diversity of female urinary microbiome.</title>
        <authorList>
            <person name="Thomas-White K."/>
            <person name="Wolfe A.J."/>
        </authorList>
    </citation>
    <scope>NUCLEOTIDE SEQUENCE [LARGE SCALE GENOMIC DNA]</scope>
    <source>
        <strain evidence="2 4">UMB0119</strain>
    </source>
</reference>